<evidence type="ECO:0000313" key="8">
    <source>
        <dbReference type="EMBL" id="KAJ7724826.1"/>
    </source>
</evidence>
<dbReference type="Proteomes" id="UP001215280">
    <property type="component" value="Unassembled WGS sequence"/>
</dbReference>
<dbReference type="PANTHER" id="PTHR42718:SF9">
    <property type="entry name" value="MAJOR FACILITATOR SUPERFAMILY MULTIDRUG TRANSPORTER MFSC"/>
    <property type="match status" value="1"/>
</dbReference>
<feature type="transmembrane region" description="Helical" evidence="7">
    <location>
        <begin position="129"/>
        <end position="152"/>
    </location>
</feature>
<feature type="region of interest" description="Disordered" evidence="6">
    <location>
        <begin position="158"/>
        <end position="189"/>
    </location>
</feature>
<gene>
    <name evidence="8" type="ORF">DFH07DRAFT_758856</name>
</gene>
<dbReference type="GO" id="GO:0016020">
    <property type="term" value="C:membrane"/>
    <property type="evidence" value="ECO:0007669"/>
    <property type="project" value="UniProtKB-SubCell"/>
</dbReference>
<evidence type="ECO:0000256" key="6">
    <source>
        <dbReference type="SAM" id="MobiDB-lite"/>
    </source>
</evidence>
<dbReference type="EMBL" id="JARJLG010000234">
    <property type="protein sequence ID" value="KAJ7724826.1"/>
    <property type="molecule type" value="Genomic_DNA"/>
</dbReference>
<evidence type="ECO:0000256" key="7">
    <source>
        <dbReference type="SAM" id="Phobius"/>
    </source>
</evidence>
<proteinExistence type="predicted"/>
<evidence type="ECO:0000313" key="9">
    <source>
        <dbReference type="Proteomes" id="UP001215280"/>
    </source>
</evidence>
<keyword evidence="3 7" id="KW-0812">Transmembrane</keyword>
<dbReference type="PANTHER" id="PTHR42718">
    <property type="entry name" value="MAJOR FACILITATOR SUPERFAMILY MULTIDRUG TRANSPORTER MFSC"/>
    <property type="match status" value="1"/>
</dbReference>
<keyword evidence="5 7" id="KW-0472">Membrane</keyword>
<protein>
    <submittedName>
        <fullName evidence="8">Efflux transporter</fullName>
    </submittedName>
</protein>
<name>A0AAD7HPV7_9AGAR</name>
<comment type="subcellular location">
    <subcellularLocation>
        <location evidence="1">Membrane</location>
        <topology evidence="1">Multi-pass membrane protein</topology>
    </subcellularLocation>
</comment>
<evidence type="ECO:0000256" key="2">
    <source>
        <dbReference type="ARBA" id="ARBA00022448"/>
    </source>
</evidence>
<evidence type="ECO:0000256" key="4">
    <source>
        <dbReference type="ARBA" id="ARBA00022989"/>
    </source>
</evidence>
<keyword evidence="4 7" id="KW-1133">Transmembrane helix</keyword>
<sequence length="189" mass="19536">MFVTGVMCNVVVALTVGRVPMGWLLATGTLTTTIMPLLFTLIIPSAPYWVFGFPAAVCSVVGANFLFAAGTLFVAGSVGPDEQSVAGGMFQSMTQLGTLFGVTASTIVLNHVQQELYRTGADALGSYQAAMWMGFAFGGLAMLLALVAFWGVGIQGPSRDESHTPPGELDPASNPPEARTEGKVGTAGA</sequence>
<keyword evidence="9" id="KW-1185">Reference proteome</keyword>
<keyword evidence="2" id="KW-0813">Transport</keyword>
<evidence type="ECO:0000256" key="1">
    <source>
        <dbReference type="ARBA" id="ARBA00004141"/>
    </source>
</evidence>
<feature type="transmembrane region" description="Helical" evidence="7">
    <location>
        <begin position="21"/>
        <end position="43"/>
    </location>
</feature>
<feature type="transmembrane region" description="Helical" evidence="7">
    <location>
        <begin position="88"/>
        <end position="109"/>
    </location>
</feature>
<organism evidence="8 9">
    <name type="scientific">Mycena maculata</name>
    <dbReference type="NCBI Taxonomy" id="230809"/>
    <lineage>
        <taxon>Eukaryota</taxon>
        <taxon>Fungi</taxon>
        <taxon>Dikarya</taxon>
        <taxon>Basidiomycota</taxon>
        <taxon>Agaricomycotina</taxon>
        <taxon>Agaricomycetes</taxon>
        <taxon>Agaricomycetidae</taxon>
        <taxon>Agaricales</taxon>
        <taxon>Marasmiineae</taxon>
        <taxon>Mycenaceae</taxon>
        <taxon>Mycena</taxon>
    </lineage>
</organism>
<reference evidence="8" key="1">
    <citation type="submission" date="2023-03" db="EMBL/GenBank/DDBJ databases">
        <title>Massive genome expansion in bonnet fungi (Mycena s.s.) driven by repeated elements and novel gene families across ecological guilds.</title>
        <authorList>
            <consortium name="Lawrence Berkeley National Laboratory"/>
            <person name="Harder C.B."/>
            <person name="Miyauchi S."/>
            <person name="Viragh M."/>
            <person name="Kuo A."/>
            <person name="Thoen E."/>
            <person name="Andreopoulos B."/>
            <person name="Lu D."/>
            <person name="Skrede I."/>
            <person name="Drula E."/>
            <person name="Henrissat B."/>
            <person name="Morin E."/>
            <person name="Kohler A."/>
            <person name="Barry K."/>
            <person name="LaButti K."/>
            <person name="Morin E."/>
            <person name="Salamov A."/>
            <person name="Lipzen A."/>
            <person name="Mereny Z."/>
            <person name="Hegedus B."/>
            <person name="Baldrian P."/>
            <person name="Stursova M."/>
            <person name="Weitz H."/>
            <person name="Taylor A."/>
            <person name="Grigoriev I.V."/>
            <person name="Nagy L.G."/>
            <person name="Martin F."/>
            <person name="Kauserud H."/>
        </authorList>
    </citation>
    <scope>NUCLEOTIDE SEQUENCE</scope>
    <source>
        <strain evidence="8">CBHHK188m</strain>
    </source>
</reference>
<dbReference type="AlphaFoldDB" id="A0AAD7HPV7"/>
<evidence type="ECO:0000256" key="3">
    <source>
        <dbReference type="ARBA" id="ARBA00022692"/>
    </source>
</evidence>
<comment type="caution">
    <text evidence="8">The sequence shown here is derived from an EMBL/GenBank/DDBJ whole genome shotgun (WGS) entry which is preliminary data.</text>
</comment>
<dbReference type="InterPro" id="IPR036259">
    <property type="entry name" value="MFS_trans_sf"/>
</dbReference>
<evidence type="ECO:0000256" key="5">
    <source>
        <dbReference type="ARBA" id="ARBA00023136"/>
    </source>
</evidence>
<accession>A0AAD7HPV7</accession>
<feature type="transmembrane region" description="Helical" evidence="7">
    <location>
        <begin position="49"/>
        <end position="76"/>
    </location>
</feature>
<dbReference type="SUPFAM" id="SSF103473">
    <property type="entry name" value="MFS general substrate transporter"/>
    <property type="match status" value="1"/>
</dbReference>